<comment type="function">
    <text evidence="7">Hydrolyzes ribosome-free peptidyl-tRNAs (with 1 or more amino acids incorporated), which drop off the ribosome during protein synthesis, or as a result of ribosome stalling.</text>
</comment>
<reference evidence="10 11" key="1">
    <citation type="journal article" date="2016" name="Nat. Commun.">
        <title>Thousands of microbial genomes shed light on interconnected biogeochemical processes in an aquifer system.</title>
        <authorList>
            <person name="Anantharaman K."/>
            <person name="Brown C.T."/>
            <person name="Hug L.A."/>
            <person name="Sharon I."/>
            <person name="Castelle C.J."/>
            <person name="Probst A.J."/>
            <person name="Thomas B.C."/>
            <person name="Singh A."/>
            <person name="Wilkins M.J."/>
            <person name="Karaoz U."/>
            <person name="Brodie E.L."/>
            <person name="Williams K.H."/>
            <person name="Hubbard S.S."/>
            <person name="Banfield J.F."/>
        </authorList>
    </citation>
    <scope>NUCLEOTIDE SEQUENCE [LARGE SCALE GENOMIC DNA]</scope>
</reference>
<comment type="subcellular location">
    <subcellularLocation>
        <location evidence="7">Cytoplasm</location>
    </subcellularLocation>
</comment>
<comment type="catalytic activity">
    <reaction evidence="7 8">
        <text>an N-acyl-L-alpha-aminoacyl-tRNA + H2O = an N-acyl-L-amino acid + a tRNA + H(+)</text>
        <dbReference type="Rhea" id="RHEA:54448"/>
        <dbReference type="Rhea" id="RHEA-COMP:10123"/>
        <dbReference type="Rhea" id="RHEA-COMP:13883"/>
        <dbReference type="ChEBI" id="CHEBI:15377"/>
        <dbReference type="ChEBI" id="CHEBI:15378"/>
        <dbReference type="ChEBI" id="CHEBI:59874"/>
        <dbReference type="ChEBI" id="CHEBI:78442"/>
        <dbReference type="ChEBI" id="CHEBI:138191"/>
        <dbReference type="EC" id="3.1.1.29"/>
    </reaction>
</comment>
<feature type="active site" description="Proton acceptor" evidence="7">
    <location>
        <position position="19"/>
    </location>
</feature>
<dbReference type="InterPro" id="IPR001328">
    <property type="entry name" value="Pept_tRNA_hydro"/>
</dbReference>
<dbReference type="InterPro" id="IPR036416">
    <property type="entry name" value="Pept_tRNA_hydro_sf"/>
</dbReference>
<comment type="similarity">
    <text evidence="5 7 9">Belongs to the PTH family.</text>
</comment>
<feature type="site" description="Stabilizes the basic form of H active site to accept a proton" evidence="7">
    <location>
        <position position="91"/>
    </location>
</feature>
<evidence type="ECO:0000313" key="11">
    <source>
        <dbReference type="Proteomes" id="UP000178943"/>
    </source>
</evidence>
<dbReference type="SUPFAM" id="SSF53178">
    <property type="entry name" value="Peptidyl-tRNA hydrolase-like"/>
    <property type="match status" value="1"/>
</dbReference>
<feature type="binding site" evidence="7">
    <location>
        <position position="66"/>
    </location>
    <ligand>
        <name>tRNA</name>
        <dbReference type="ChEBI" id="CHEBI:17843"/>
    </ligand>
</feature>
<dbReference type="CDD" id="cd00462">
    <property type="entry name" value="PTH"/>
    <property type="match status" value="1"/>
</dbReference>
<dbReference type="EMBL" id="MFGW01000206">
    <property type="protein sequence ID" value="OGF59747.1"/>
    <property type="molecule type" value="Genomic_DNA"/>
</dbReference>
<evidence type="ECO:0000256" key="7">
    <source>
        <dbReference type="HAMAP-Rule" id="MF_00083"/>
    </source>
</evidence>
<name>A0A1F5V8J1_9BACT</name>
<dbReference type="PANTHER" id="PTHR17224">
    <property type="entry name" value="PEPTIDYL-TRNA HYDROLASE"/>
    <property type="match status" value="1"/>
</dbReference>
<dbReference type="GO" id="GO:0004045">
    <property type="term" value="F:peptidyl-tRNA hydrolase activity"/>
    <property type="evidence" value="ECO:0007669"/>
    <property type="project" value="UniProtKB-UniRule"/>
</dbReference>
<gene>
    <name evidence="7" type="primary">pth</name>
    <name evidence="10" type="ORF">A2Y62_05180</name>
</gene>
<feature type="binding site" evidence="7">
    <location>
        <position position="64"/>
    </location>
    <ligand>
        <name>tRNA</name>
        <dbReference type="ChEBI" id="CHEBI:17843"/>
    </ligand>
</feature>
<feature type="binding site" evidence="7">
    <location>
        <position position="14"/>
    </location>
    <ligand>
        <name>tRNA</name>
        <dbReference type="ChEBI" id="CHEBI:17843"/>
    </ligand>
</feature>
<evidence type="ECO:0000256" key="4">
    <source>
        <dbReference type="ARBA" id="ARBA00022884"/>
    </source>
</evidence>
<evidence type="ECO:0000313" key="10">
    <source>
        <dbReference type="EMBL" id="OGF59747.1"/>
    </source>
</evidence>
<feature type="site" description="Discriminates between blocked and unblocked aminoacyl-tRNA" evidence="7">
    <location>
        <position position="9"/>
    </location>
</feature>
<dbReference type="STRING" id="1817863.A2Y62_05180"/>
<comment type="caution">
    <text evidence="7">Lacks conserved residue(s) required for the propagation of feature annotation.</text>
</comment>
<dbReference type="PANTHER" id="PTHR17224:SF1">
    <property type="entry name" value="PEPTIDYL-TRNA HYDROLASE"/>
    <property type="match status" value="1"/>
</dbReference>
<accession>A0A1F5V8J1</accession>
<dbReference type="HAMAP" id="MF_00083">
    <property type="entry name" value="Pept_tRNA_hydro_bact"/>
    <property type="match status" value="1"/>
</dbReference>
<dbReference type="NCBIfam" id="TIGR00447">
    <property type="entry name" value="pth"/>
    <property type="match status" value="1"/>
</dbReference>
<dbReference type="Pfam" id="PF01195">
    <property type="entry name" value="Pept_tRNA_hydro"/>
    <property type="match status" value="1"/>
</dbReference>
<dbReference type="EC" id="3.1.1.29" evidence="1 7"/>
<sequence length="189" mass="21277">MFAFAGLGNPGYQYQFNRHNIGFMAIDYASTKIEIAKVRLIHNAIIMNSSIDKVDILLIKPLTYMNRSGNSLSAISSSLQLKPQDFIIIYDDLYLPIGTIKIRQKGRNGGHKGMASIISSLQTEEIPRIKIGIKNENPIPADIYSDYVLSNFESEELDIVNDLLERTYQIIISIAKDGLSLSMNKYNRT</sequence>
<evidence type="ECO:0000256" key="1">
    <source>
        <dbReference type="ARBA" id="ARBA00013260"/>
    </source>
</evidence>
<proteinExistence type="inferred from homology"/>
<dbReference type="GO" id="GO:0072344">
    <property type="term" value="P:rescue of stalled ribosome"/>
    <property type="evidence" value="ECO:0007669"/>
    <property type="project" value="UniProtKB-UniRule"/>
</dbReference>
<keyword evidence="7" id="KW-0963">Cytoplasm</keyword>
<keyword evidence="2 7" id="KW-0820">tRNA-binding</keyword>
<evidence type="ECO:0000256" key="8">
    <source>
        <dbReference type="RuleBase" id="RU000673"/>
    </source>
</evidence>
<evidence type="ECO:0000256" key="9">
    <source>
        <dbReference type="RuleBase" id="RU004320"/>
    </source>
</evidence>
<evidence type="ECO:0000256" key="3">
    <source>
        <dbReference type="ARBA" id="ARBA00022801"/>
    </source>
</evidence>
<dbReference type="InterPro" id="IPR018171">
    <property type="entry name" value="Pept_tRNA_hydro_CS"/>
</dbReference>
<evidence type="ECO:0000256" key="6">
    <source>
        <dbReference type="ARBA" id="ARBA00050038"/>
    </source>
</evidence>
<keyword evidence="4 7" id="KW-0694">RNA-binding</keyword>
<comment type="caution">
    <text evidence="10">The sequence shown here is derived from an EMBL/GenBank/DDBJ whole genome shotgun (WGS) entry which is preliminary data.</text>
</comment>
<evidence type="ECO:0000256" key="5">
    <source>
        <dbReference type="ARBA" id="ARBA00038063"/>
    </source>
</evidence>
<comment type="subunit">
    <text evidence="7">Monomer.</text>
</comment>
<dbReference type="Proteomes" id="UP000178943">
    <property type="component" value="Unassembled WGS sequence"/>
</dbReference>
<dbReference type="GO" id="GO:0000049">
    <property type="term" value="F:tRNA binding"/>
    <property type="evidence" value="ECO:0007669"/>
    <property type="project" value="UniProtKB-UniRule"/>
</dbReference>
<dbReference type="Gene3D" id="3.40.50.1470">
    <property type="entry name" value="Peptidyl-tRNA hydrolase"/>
    <property type="match status" value="1"/>
</dbReference>
<dbReference type="GO" id="GO:0005737">
    <property type="term" value="C:cytoplasm"/>
    <property type="evidence" value="ECO:0007669"/>
    <property type="project" value="UniProtKB-SubCell"/>
</dbReference>
<keyword evidence="3 7" id="KW-0378">Hydrolase</keyword>
<dbReference type="AlphaFoldDB" id="A0A1F5V8J1"/>
<dbReference type="GO" id="GO:0006515">
    <property type="term" value="P:protein quality control for misfolded or incompletely synthesized proteins"/>
    <property type="evidence" value="ECO:0007669"/>
    <property type="project" value="UniProtKB-UniRule"/>
</dbReference>
<comment type="function">
    <text evidence="7">Catalyzes the release of premature peptidyl moieties from peptidyl-tRNA molecules trapped in stalled 50S ribosomal subunits, and thus maintains levels of free tRNAs and 50S ribosomes.</text>
</comment>
<organism evidence="10 11">
    <name type="scientific">Candidatus Fischerbacteria bacterium RBG_13_37_8</name>
    <dbReference type="NCBI Taxonomy" id="1817863"/>
    <lineage>
        <taxon>Bacteria</taxon>
        <taxon>Candidatus Fischeribacteriota</taxon>
    </lineage>
</organism>
<dbReference type="PROSITE" id="PS01195">
    <property type="entry name" value="PEPT_TRNA_HYDROL_1"/>
    <property type="match status" value="1"/>
</dbReference>
<evidence type="ECO:0000256" key="2">
    <source>
        <dbReference type="ARBA" id="ARBA00022555"/>
    </source>
</evidence>
<protein>
    <recommendedName>
        <fullName evidence="6 7">Peptidyl-tRNA hydrolase</fullName>
        <shortName evidence="7">Pth</shortName>
        <ecNumber evidence="1 7">3.1.1.29</ecNumber>
    </recommendedName>
</protein>